<evidence type="ECO:0000259" key="7">
    <source>
        <dbReference type="PROSITE" id="PS50059"/>
    </source>
</evidence>
<organism evidence="8 9">
    <name type="scientific">Candidatus Iainarchaeum sp</name>
    <dbReference type="NCBI Taxonomy" id="3101447"/>
    <lineage>
        <taxon>Archaea</taxon>
        <taxon>Candidatus Iainarchaeota</taxon>
        <taxon>Candidatus Iainarchaeia</taxon>
        <taxon>Candidatus Iainarchaeales</taxon>
        <taxon>Candidatus Iainarchaeaceae</taxon>
        <taxon>Candidatus Iainarchaeum</taxon>
    </lineage>
</organism>
<keyword evidence="4 5" id="KW-0413">Isomerase</keyword>
<dbReference type="PROSITE" id="PS50059">
    <property type="entry name" value="FKBP_PPIASE"/>
    <property type="match status" value="1"/>
</dbReference>
<dbReference type="SUPFAM" id="SSF54534">
    <property type="entry name" value="FKBP-like"/>
    <property type="match status" value="1"/>
</dbReference>
<dbReference type="Gene3D" id="3.10.50.40">
    <property type="match status" value="1"/>
</dbReference>
<protein>
    <recommendedName>
        <fullName evidence="6">Peptidyl-prolyl cis-trans isomerase</fullName>
        <ecNumber evidence="6">5.2.1.8</ecNumber>
    </recommendedName>
</protein>
<dbReference type="InterPro" id="IPR048261">
    <property type="entry name" value="SlpA/SlyD-like_ins_sf"/>
</dbReference>
<reference evidence="8 9" key="1">
    <citation type="submission" date="2018-06" db="EMBL/GenBank/DDBJ databases">
        <title>Extensive metabolic versatility and redundancy in microbially diverse, dynamic hydrothermal sediments.</title>
        <authorList>
            <person name="Dombrowski N."/>
            <person name="Teske A."/>
            <person name="Baker B.J."/>
        </authorList>
    </citation>
    <scope>NUCLEOTIDE SEQUENCE [LARGE SCALE GENOMIC DNA]</scope>
    <source>
        <strain evidence="8">B51_G17</strain>
    </source>
</reference>
<dbReference type="Proteomes" id="UP000278031">
    <property type="component" value="Unassembled WGS sequence"/>
</dbReference>
<name>A0A497JLI1_9ARCH</name>
<feature type="domain" description="PPIase FKBP-type" evidence="7">
    <location>
        <begin position="4"/>
        <end position="78"/>
    </location>
</feature>
<dbReference type="PANTHER" id="PTHR47861:SF2">
    <property type="entry name" value="LONG-TYPE PEPTIDYL-PROLYL CIS-TRANS ISOMERASE"/>
    <property type="match status" value="1"/>
</dbReference>
<dbReference type="AlphaFoldDB" id="A0A497JLI1"/>
<dbReference type="InterPro" id="IPR046357">
    <property type="entry name" value="PPIase_dom_sf"/>
</dbReference>
<evidence type="ECO:0000256" key="6">
    <source>
        <dbReference type="RuleBase" id="RU003915"/>
    </source>
</evidence>
<proteinExistence type="inferred from homology"/>
<accession>A0A497JLI1</accession>
<evidence type="ECO:0000256" key="5">
    <source>
        <dbReference type="PROSITE-ProRule" id="PRU00277"/>
    </source>
</evidence>
<evidence type="ECO:0000313" key="9">
    <source>
        <dbReference type="Proteomes" id="UP000278031"/>
    </source>
</evidence>
<dbReference type="PANTHER" id="PTHR47861">
    <property type="entry name" value="FKBP-TYPE PEPTIDYL-PROLYL CIS-TRANS ISOMERASE SLYD"/>
    <property type="match status" value="1"/>
</dbReference>
<comment type="similarity">
    <text evidence="2 6">Belongs to the FKBP-type PPIase family.</text>
</comment>
<comment type="caution">
    <text evidence="8">The sequence shown here is derived from an EMBL/GenBank/DDBJ whole genome shotgun (WGS) entry which is preliminary data.</text>
</comment>
<gene>
    <name evidence="8" type="ORF">DRO04_00120</name>
</gene>
<comment type="catalytic activity">
    <reaction evidence="1 5 6">
        <text>[protein]-peptidylproline (omega=180) = [protein]-peptidylproline (omega=0)</text>
        <dbReference type="Rhea" id="RHEA:16237"/>
        <dbReference type="Rhea" id="RHEA-COMP:10747"/>
        <dbReference type="Rhea" id="RHEA-COMP:10748"/>
        <dbReference type="ChEBI" id="CHEBI:83833"/>
        <dbReference type="ChEBI" id="CHEBI:83834"/>
        <dbReference type="EC" id="5.2.1.8"/>
    </reaction>
</comment>
<dbReference type="Gene3D" id="2.40.10.330">
    <property type="match status" value="1"/>
</dbReference>
<dbReference type="InterPro" id="IPR054016">
    <property type="entry name" value="FKBP26_IF"/>
</dbReference>
<dbReference type="Pfam" id="PF00254">
    <property type="entry name" value="FKBP_C"/>
    <property type="match status" value="1"/>
</dbReference>
<evidence type="ECO:0000313" key="8">
    <source>
        <dbReference type="EMBL" id="RLG71252.1"/>
    </source>
</evidence>
<dbReference type="GO" id="GO:0003755">
    <property type="term" value="F:peptidyl-prolyl cis-trans isomerase activity"/>
    <property type="evidence" value="ECO:0007669"/>
    <property type="project" value="UniProtKB-UniRule"/>
</dbReference>
<feature type="non-terminal residue" evidence="8">
    <location>
        <position position="146"/>
    </location>
</feature>
<evidence type="ECO:0000256" key="3">
    <source>
        <dbReference type="ARBA" id="ARBA00023110"/>
    </source>
</evidence>
<evidence type="ECO:0000256" key="1">
    <source>
        <dbReference type="ARBA" id="ARBA00000971"/>
    </source>
</evidence>
<dbReference type="EMBL" id="QMWP01000002">
    <property type="protein sequence ID" value="RLG71252.1"/>
    <property type="molecule type" value="Genomic_DNA"/>
</dbReference>
<evidence type="ECO:0000256" key="2">
    <source>
        <dbReference type="ARBA" id="ARBA00006577"/>
    </source>
</evidence>
<dbReference type="EC" id="5.2.1.8" evidence="6"/>
<keyword evidence="3 5" id="KW-0697">Rotamase</keyword>
<dbReference type="Pfam" id="PF22199">
    <property type="entry name" value="FKBP26_IF"/>
    <property type="match status" value="1"/>
</dbReference>
<evidence type="ECO:0000256" key="4">
    <source>
        <dbReference type="ARBA" id="ARBA00023235"/>
    </source>
</evidence>
<sequence length="146" mass="16184">MKAGSIILVSFTAKEKDSEKILEETKDKPIPVIVGSGELLKGLDEALKEMNVNEEKEIVLPPEKAFGERKAELIRVVPLQEFKARNLNPVPGMVVDINGLIGRVQSVSGGRVRVDFNHELAGKTLVYKIKIEKELTDTAEICKEFV</sequence>
<dbReference type="InterPro" id="IPR001179">
    <property type="entry name" value="PPIase_FKBP_dom"/>
</dbReference>